<evidence type="ECO:0000256" key="1">
    <source>
        <dbReference type="SAM" id="MobiDB-lite"/>
    </source>
</evidence>
<feature type="region of interest" description="Disordered" evidence="1">
    <location>
        <begin position="298"/>
        <end position="328"/>
    </location>
</feature>
<feature type="non-terminal residue" evidence="3">
    <location>
        <position position="1"/>
    </location>
</feature>
<dbReference type="InterPro" id="IPR047960">
    <property type="entry name" value="Transpos_IS1380"/>
</dbReference>
<dbReference type="Proteomes" id="UP000748752">
    <property type="component" value="Unassembled WGS sequence"/>
</dbReference>
<feature type="region of interest" description="Disordered" evidence="1">
    <location>
        <begin position="341"/>
        <end position="406"/>
    </location>
</feature>
<name>A0ABS1CQ09_9GAMM</name>
<keyword evidence="4" id="KW-1185">Reference proteome</keyword>
<feature type="compositionally biased region" description="Basic and acidic residues" evidence="1">
    <location>
        <begin position="371"/>
        <end position="383"/>
    </location>
</feature>
<accession>A0ABS1CQ09</accession>
<dbReference type="InterPro" id="IPR025668">
    <property type="entry name" value="Tnp_DDE_dom"/>
</dbReference>
<evidence type="ECO:0000313" key="4">
    <source>
        <dbReference type="Proteomes" id="UP000748752"/>
    </source>
</evidence>
<comment type="caution">
    <text evidence="3">The sequence shown here is derived from an EMBL/GenBank/DDBJ whole genome shotgun (WGS) entry which is preliminary data.</text>
</comment>
<dbReference type="Pfam" id="PF13701">
    <property type="entry name" value="DDE_Tnp_1_4"/>
    <property type="match status" value="1"/>
</dbReference>
<reference evidence="3 4" key="1">
    <citation type="journal article" date="2020" name="Microorganisms">
        <title>Osmotic Adaptation and Compatible Solute Biosynthesis of Phototrophic Bacteria as Revealed from Genome Analyses.</title>
        <authorList>
            <person name="Imhoff J.F."/>
            <person name="Rahn T."/>
            <person name="Kunzel S."/>
            <person name="Keller A."/>
            <person name="Neulinger S.C."/>
        </authorList>
    </citation>
    <scope>NUCLEOTIDE SEQUENCE [LARGE SCALE GENOMIC DNA]</scope>
    <source>
        <strain evidence="3 4">DSM 6210</strain>
    </source>
</reference>
<organism evidence="3 4">
    <name type="scientific">Thiohalocapsa halophila</name>
    <dbReference type="NCBI Taxonomy" id="69359"/>
    <lineage>
        <taxon>Bacteria</taxon>
        <taxon>Pseudomonadati</taxon>
        <taxon>Pseudomonadota</taxon>
        <taxon>Gammaproteobacteria</taxon>
        <taxon>Chromatiales</taxon>
        <taxon>Chromatiaceae</taxon>
        <taxon>Thiohalocapsa</taxon>
    </lineage>
</organism>
<evidence type="ECO:0000259" key="2">
    <source>
        <dbReference type="Pfam" id="PF13701"/>
    </source>
</evidence>
<dbReference type="EMBL" id="NRRV01000165">
    <property type="protein sequence ID" value="MBK1633970.1"/>
    <property type="molecule type" value="Genomic_DNA"/>
</dbReference>
<sequence>PLTKWFQAIYLVTQNKNNISALSLKRHLGVAYSTASDPMGQDRRRAQDRDNALASSSTLNRLELTPADANGEARYKKIVADQAGLDRLLVERFIDAHATAPQDIWLDLDATDDPLHGNQEGRFFHGNSGHCCYLPLYITSGEHAFCARLRKANADAADGSVEELTRIVTQLRAAWPKVRIVIRGDRGLEREDIMAWCEAEGVDFVLGLAKNQRLDALSLRWRVLAQQAFLDTCEPSRVFGELQYRTRESWSRARRVVAKAEHLAKGANPRYEVTSLSPKEADARTLYEDLFCARGDMENRIPDREQGATAGGVRRPAQHPDHARQSAAPDPLHLRLHAAGGTAQPRAPGHHARARHPRHHPYPAAQGRRAGARERAPGRDRALRSLSGAGHLHPGSAQPHRRAGPRRPRLRGFARVHADATPTDASLLPVPRHGANSCPWAVTVRPSPQQVK</sequence>
<feature type="compositionally biased region" description="Basic residues" evidence="1">
    <location>
        <begin position="348"/>
        <end position="361"/>
    </location>
</feature>
<feature type="domain" description="Transposase DDE" evidence="2">
    <location>
        <begin position="46"/>
        <end position="304"/>
    </location>
</feature>
<dbReference type="NCBIfam" id="NF033539">
    <property type="entry name" value="transpos_IS1380"/>
    <property type="match status" value="1"/>
</dbReference>
<proteinExistence type="predicted"/>
<evidence type="ECO:0000313" key="3">
    <source>
        <dbReference type="EMBL" id="MBK1633970.1"/>
    </source>
</evidence>
<protein>
    <recommendedName>
        <fullName evidence="2">Transposase DDE domain-containing protein</fullName>
    </recommendedName>
</protein>
<gene>
    <name evidence="3" type="ORF">CKO31_25235</name>
</gene>